<protein>
    <submittedName>
        <fullName evidence="1">Uncharacterized protein</fullName>
    </submittedName>
</protein>
<proteinExistence type="predicted"/>
<name>A0ABY4VAB9_9GAMM</name>
<dbReference type="Proteomes" id="UP001055658">
    <property type="component" value="Chromosome"/>
</dbReference>
<dbReference type="SUPFAM" id="SSF53474">
    <property type="entry name" value="alpha/beta-Hydrolases"/>
    <property type="match status" value="1"/>
</dbReference>
<dbReference type="EMBL" id="CP092418">
    <property type="protein sequence ID" value="USD21226.1"/>
    <property type="molecule type" value="Genomic_DNA"/>
</dbReference>
<evidence type="ECO:0000313" key="2">
    <source>
        <dbReference type="Proteomes" id="UP001055658"/>
    </source>
</evidence>
<reference evidence="1" key="1">
    <citation type="submission" date="2022-02" db="EMBL/GenBank/DDBJ databases">
        <title>Coral-associated bacteria.</title>
        <authorList>
            <person name="Tang K."/>
            <person name="Wang X."/>
        </authorList>
    </citation>
    <scope>NUCLEOTIDE SEQUENCE</scope>
    <source>
        <strain evidence="1">SCSIO 43006</strain>
    </source>
</reference>
<sequence>MDDKNEFVKSMYEAYGKEGDIYFEHHQKKELAAWIDENNSEYSLTVIGHSYGGNSAARVIAAGHRVDHLITADPVGRFKPNFTNVALYSETWTNYVATGGGMNRNNLVARAGGWYGHKPEWYADAHIPINKDHVEICFQYCRP</sequence>
<dbReference type="InterPro" id="IPR029058">
    <property type="entry name" value="AB_hydrolase_fold"/>
</dbReference>
<gene>
    <name evidence="1" type="ORF">MJO52_19525</name>
</gene>
<dbReference type="Gene3D" id="3.40.50.1820">
    <property type="entry name" value="alpha/beta hydrolase"/>
    <property type="match status" value="1"/>
</dbReference>
<accession>A0ABY4VAB9</accession>
<organism evidence="1 2">
    <name type="scientific">Microbulbifer variabilis</name>
    <dbReference type="NCBI Taxonomy" id="266805"/>
    <lineage>
        <taxon>Bacteria</taxon>
        <taxon>Pseudomonadati</taxon>
        <taxon>Pseudomonadota</taxon>
        <taxon>Gammaproteobacteria</taxon>
        <taxon>Cellvibrionales</taxon>
        <taxon>Microbulbiferaceae</taxon>
        <taxon>Microbulbifer</taxon>
    </lineage>
</organism>
<dbReference type="RefSeq" id="WP_252083626.1">
    <property type="nucleotide sequence ID" value="NZ_CP092418.1"/>
</dbReference>
<keyword evidence="2" id="KW-1185">Reference proteome</keyword>
<evidence type="ECO:0000313" key="1">
    <source>
        <dbReference type="EMBL" id="USD21226.1"/>
    </source>
</evidence>